<protein>
    <submittedName>
        <fullName evidence="2">Uncharacterized protein</fullName>
    </submittedName>
</protein>
<organism evidence="2 3">
    <name type="scientific">Skermanella stibiiresistens SB22</name>
    <dbReference type="NCBI Taxonomy" id="1385369"/>
    <lineage>
        <taxon>Bacteria</taxon>
        <taxon>Pseudomonadati</taxon>
        <taxon>Pseudomonadota</taxon>
        <taxon>Alphaproteobacteria</taxon>
        <taxon>Rhodospirillales</taxon>
        <taxon>Azospirillaceae</taxon>
        <taxon>Skermanella</taxon>
    </lineage>
</organism>
<dbReference type="EMBL" id="AVFL01000001">
    <property type="protein sequence ID" value="EWY42804.1"/>
    <property type="molecule type" value="Genomic_DNA"/>
</dbReference>
<gene>
    <name evidence="2" type="ORF">N825_00740</name>
</gene>
<keyword evidence="1" id="KW-0812">Transmembrane</keyword>
<evidence type="ECO:0000313" key="3">
    <source>
        <dbReference type="Proteomes" id="UP000019486"/>
    </source>
</evidence>
<accession>W9HA13</accession>
<dbReference type="Proteomes" id="UP000019486">
    <property type="component" value="Unassembled WGS sequence"/>
</dbReference>
<keyword evidence="3" id="KW-1185">Reference proteome</keyword>
<keyword evidence="1" id="KW-1133">Transmembrane helix</keyword>
<keyword evidence="1" id="KW-0472">Membrane</keyword>
<evidence type="ECO:0000313" key="2">
    <source>
        <dbReference type="EMBL" id="EWY42804.1"/>
    </source>
</evidence>
<dbReference type="AlphaFoldDB" id="W9HA13"/>
<proteinExistence type="predicted"/>
<reference evidence="2 3" key="1">
    <citation type="submission" date="2013-08" db="EMBL/GenBank/DDBJ databases">
        <title>The genome sequence of Skermanella stibiiresistens.</title>
        <authorList>
            <person name="Zhu W."/>
            <person name="Wang G."/>
        </authorList>
    </citation>
    <scope>NUCLEOTIDE SEQUENCE [LARGE SCALE GENOMIC DNA]</scope>
    <source>
        <strain evidence="2 3">SB22</strain>
    </source>
</reference>
<name>W9HA13_9PROT</name>
<evidence type="ECO:0000256" key="1">
    <source>
        <dbReference type="SAM" id="Phobius"/>
    </source>
</evidence>
<sequence>MDLDFPSLVALALSIPMVVLGGAGCVYYSIGCWRMARILREQNRR</sequence>
<comment type="caution">
    <text evidence="2">The sequence shown here is derived from an EMBL/GenBank/DDBJ whole genome shotgun (WGS) entry which is preliminary data.</text>
</comment>
<feature type="transmembrane region" description="Helical" evidence="1">
    <location>
        <begin position="6"/>
        <end position="30"/>
    </location>
</feature>